<dbReference type="KEGG" id="cfus:CYFUS_007571"/>
<dbReference type="EMBL" id="CP022098">
    <property type="protein sequence ID" value="ATB42094.1"/>
    <property type="molecule type" value="Genomic_DNA"/>
</dbReference>
<organism evidence="1 2">
    <name type="scientific">Cystobacter fuscus</name>
    <dbReference type="NCBI Taxonomy" id="43"/>
    <lineage>
        <taxon>Bacteria</taxon>
        <taxon>Pseudomonadati</taxon>
        <taxon>Myxococcota</taxon>
        <taxon>Myxococcia</taxon>
        <taxon>Myxococcales</taxon>
        <taxon>Cystobacterineae</taxon>
        <taxon>Archangiaceae</taxon>
        <taxon>Cystobacter</taxon>
    </lineage>
</organism>
<sequence length="638" mass="69894">MPEGWPDYSTWWDEELLAPFLSCTSPAEFVALQDRVDMPRLVEALSDWNAVRLGSLGPVREDAAGLVNLKRIDFLLRATERYGPPRATVFALFVLHSAHDDDLREMLFLLARDKQLEEMLRQLPTFRAGLEDRGLRPSARADRAFEWKDVGRGLARAGRDALATSQLVGGVREATLFTLKGQLPLPYQQALDEVETALAREHFAPGNVALGSFDHLTFGVPLGFYGLVAGTGHGTYALYQGQYEQATRELAPTALLVGLYAGGKGLRAFSEGRGVPGVGVPRLREPMGLEVRLRALKAVVRELEVQLGVEGLRKLVSYVRASREAGRLVAVEGVDGALALYAAGGDATQARPLLSQARAERGRAPLASNKARAGNAAGSIASLVDKQVGLTPEVVEAKLAAAELESPGQRLPADPAMLEKHKPLVDAPQSGAEGNPRWGEYVSYFEKRLVEIKRGHTRKGPLPWKAYEQLRTWFARGLAFERIMVDLLEADAALPRTQRRFLGDFNTPRIDKYVGVSKPGIGLSFADVLIIEAGELGGRPPRVETLSFKSRDLSRLDGKALEAQMIVDAREALSKYGETLDIRRPSLQPLLGEGSKVPVSRVRLVYEGDVLKPRDLRELRSAVNATRKEVPGVEVLFQ</sequence>
<dbReference type="AlphaFoldDB" id="A0A250JDV4"/>
<protein>
    <submittedName>
        <fullName evidence="1">Uncharacterized protein</fullName>
    </submittedName>
</protein>
<reference evidence="1 2" key="1">
    <citation type="submission" date="2017-06" db="EMBL/GenBank/DDBJ databases">
        <title>Sequencing and comparative analysis of myxobacterial genomes.</title>
        <authorList>
            <person name="Rupp O."/>
            <person name="Goesmann A."/>
            <person name="Sogaard-Andersen L."/>
        </authorList>
    </citation>
    <scope>NUCLEOTIDE SEQUENCE [LARGE SCALE GENOMIC DNA]</scope>
    <source>
        <strain evidence="1 2">DSM 52655</strain>
    </source>
</reference>
<gene>
    <name evidence="1" type="ORF">CYFUS_007571</name>
</gene>
<proteinExistence type="predicted"/>
<evidence type="ECO:0000313" key="1">
    <source>
        <dbReference type="EMBL" id="ATB42094.1"/>
    </source>
</evidence>
<dbReference type="RefSeq" id="WP_232537051.1">
    <property type="nucleotide sequence ID" value="NZ_CP022098.1"/>
</dbReference>
<name>A0A250JDV4_9BACT</name>
<accession>A0A250JDV4</accession>
<evidence type="ECO:0000313" key="2">
    <source>
        <dbReference type="Proteomes" id="UP000217257"/>
    </source>
</evidence>
<dbReference type="Proteomes" id="UP000217257">
    <property type="component" value="Chromosome"/>
</dbReference>